<evidence type="ECO:0000313" key="4">
    <source>
        <dbReference type="Proteomes" id="UP000193240"/>
    </source>
</evidence>
<keyword evidence="2" id="KW-0732">Signal</keyword>
<dbReference type="EMBL" id="KZ107839">
    <property type="protein sequence ID" value="OSS52581.1"/>
    <property type="molecule type" value="Genomic_DNA"/>
</dbReference>
<feature type="transmembrane region" description="Helical" evidence="1">
    <location>
        <begin position="82"/>
        <end position="103"/>
    </location>
</feature>
<dbReference type="OMA" id="VIFCIAY"/>
<dbReference type="PANTHER" id="PTHR38848:SF3">
    <property type="entry name" value="G-PROTEIN COUPLED RECEPTORS FAMILY 3 PROFILE DOMAIN-CONTAINING PROTEIN"/>
    <property type="match status" value="1"/>
</dbReference>
<feature type="signal peptide" evidence="2">
    <location>
        <begin position="1"/>
        <end position="21"/>
    </location>
</feature>
<dbReference type="AlphaFoldDB" id="A0A1Y2M999"/>
<name>A0A1Y2M999_EPING</name>
<dbReference type="InParanoid" id="A0A1Y2M999"/>
<gene>
    <name evidence="3" type="ORF">B5807_02019</name>
</gene>
<organism evidence="3 4">
    <name type="scientific">Epicoccum nigrum</name>
    <name type="common">Soil fungus</name>
    <name type="synonym">Epicoccum purpurascens</name>
    <dbReference type="NCBI Taxonomy" id="105696"/>
    <lineage>
        <taxon>Eukaryota</taxon>
        <taxon>Fungi</taxon>
        <taxon>Dikarya</taxon>
        <taxon>Ascomycota</taxon>
        <taxon>Pezizomycotina</taxon>
        <taxon>Dothideomycetes</taxon>
        <taxon>Pleosporomycetidae</taxon>
        <taxon>Pleosporales</taxon>
        <taxon>Pleosporineae</taxon>
        <taxon>Didymellaceae</taxon>
        <taxon>Epicoccum</taxon>
    </lineage>
</organism>
<keyword evidence="4" id="KW-1185">Reference proteome</keyword>
<protein>
    <recommendedName>
        <fullName evidence="5">Integral membrane protein</fullName>
    </recommendedName>
</protein>
<feature type="transmembrane region" description="Helical" evidence="1">
    <location>
        <begin position="115"/>
        <end position="134"/>
    </location>
</feature>
<keyword evidence="1" id="KW-0472">Membrane</keyword>
<evidence type="ECO:0008006" key="5">
    <source>
        <dbReference type="Google" id="ProtNLM"/>
    </source>
</evidence>
<keyword evidence="1" id="KW-1133">Transmembrane helix</keyword>
<dbReference type="Proteomes" id="UP000193240">
    <property type="component" value="Unassembled WGS sequence"/>
</dbReference>
<evidence type="ECO:0000256" key="1">
    <source>
        <dbReference type="SAM" id="Phobius"/>
    </source>
</evidence>
<feature type="transmembrane region" description="Helical" evidence="1">
    <location>
        <begin position="195"/>
        <end position="217"/>
    </location>
</feature>
<evidence type="ECO:0000256" key="2">
    <source>
        <dbReference type="SAM" id="SignalP"/>
    </source>
</evidence>
<dbReference type="PANTHER" id="PTHR38848">
    <property type="entry name" value="G-PROTEIN COUPLED RECEPTORS FAMILY 3 PROFILE DOMAIN-CONTAINING PROTEIN"/>
    <property type="match status" value="1"/>
</dbReference>
<reference evidence="3 4" key="1">
    <citation type="journal article" date="2017" name="Genome Announc.">
        <title>Genome sequence of the saprophytic ascomycete Epicoccum nigrum ICMP 19927 strain isolated from New Zealand.</title>
        <authorList>
            <person name="Fokin M."/>
            <person name="Fleetwood D."/>
            <person name="Weir B.S."/>
            <person name="Villas-Boas S.G."/>
        </authorList>
    </citation>
    <scope>NUCLEOTIDE SEQUENCE [LARGE SCALE GENOMIC DNA]</scope>
    <source>
        <strain evidence="3 4">ICMP 19927</strain>
    </source>
</reference>
<accession>A0A1Y2M999</accession>
<feature type="transmembrane region" description="Helical" evidence="1">
    <location>
        <begin position="154"/>
        <end position="175"/>
    </location>
</feature>
<feature type="transmembrane region" description="Helical" evidence="1">
    <location>
        <begin position="46"/>
        <end position="62"/>
    </location>
</feature>
<keyword evidence="1" id="KW-0812">Transmembrane</keyword>
<sequence length="270" mass="29345">MFATFTFRMAFFLQFVPLLVAAYPTTRVTRRDAPTVSMDEPSGRRTLIVIFCIAYGFLLALAQGYRAGRMAGRKTGIQLSDILVFAQGFVSIAFVFAVGINSAGLGLQTDEQCHAAIRVCIAMYGAAKIALYLFLLERVHVVRAPFVDRTRDPVWVIGAILIFSGFAGVTAFESISPRSELSRVDGVCRIGIQPYSGYALIALDTTINLVLTGIFIWQLRPALGGLVIPWLSTRASGSGSGWKASQRNVKAMLLRNYTATPASSCVSQTL</sequence>
<evidence type="ECO:0000313" key="3">
    <source>
        <dbReference type="EMBL" id="OSS52581.1"/>
    </source>
</evidence>
<feature type="chain" id="PRO_5013073447" description="Integral membrane protein" evidence="2">
    <location>
        <begin position="22"/>
        <end position="270"/>
    </location>
</feature>
<proteinExistence type="predicted"/>